<dbReference type="NCBIfam" id="NF033488">
    <property type="entry name" value="lmo0937_fam_TM"/>
    <property type="match status" value="1"/>
</dbReference>
<comment type="caution">
    <text evidence="2">The sequence shown here is derived from an EMBL/GenBank/DDBJ whole genome shotgun (WGS) entry which is preliminary data.</text>
</comment>
<feature type="transmembrane region" description="Helical" evidence="1">
    <location>
        <begin position="6"/>
        <end position="39"/>
    </location>
</feature>
<keyword evidence="1" id="KW-0812">Transmembrane</keyword>
<dbReference type="Proteomes" id="UP001596494">
    <property type="component" value="Unassembled WGS sequence"/>
</dbReference>
<name>A0ABW2JXX5_9BACI</name>
<reference evidence="3" key="1">
    <citation type="journal article" date="2019" name="Int. J. Syst. Evol. Microbiol.">
        <title>The Global Catalogue of Microorganisms (GCM) 10K type strain sequencing project: providing services to taxonomists for standard genome sequencing and annotation.</title>
        <authorList>
            <consortium name="The Broad Institute Genomics Platform"/>
            <consortium name="The Broad Institute Genome Sequencing Center for Infectious Disease"/>
            <person name="Wu L."/>
            <person name="Ma J."/>
        </authorList>
    </citation>
    <scope>NUCLEOTIDE SEQUENCE [LARGE SCALE GENOMIC DNA]</scope>
    <source>
        <strain evidence="3">CCUG 73951</strain>
    </source>
</reference>
<gene>
    <name evidence="2" type="ORF">ACFQMN_00345</name>
</gene>
<keyword evidence="1" id="KW-1133">Transmembrane helix</keyword>
<dbReference type="InterPro" id="IPR043727">
    <property type="entry name" value="Lmo0937-like"/>
</dbReference>
<dbReference type="RefSeq" id="WP_289216097.1">
    <property type="nucleotide sequence ID" value="NZ_JAPVRC010000005.1"/>
</dbReference>
<dbReference type="EMBL" id="JBHTBY010000001">
    <property type="protein sequence ID" value="MFC7319329.1"/>
    <property type="molecule type" value="Genomic_DNA"/>
</dbReference>
<keyword evidence="3" id="KW-1185">Reference proteome</keyword>
<proteinExistence type="predicted"/>
<evidence type="ECO:0000313" key="2">
    <source>
        <dbReference type="EMBL" id="MFC7319329.1"/>
    </source>
</evidence>
<accession>A0ABW2JXX5</accession>
<organism evidence="2 3">
    <name type="scientific">Halobacillus campisalis</name>
    <dbReference type="NCBI Taxonomy" id="435909"/>
    <lineage>
        <taxon>Bacteria</taxon>
        <taxon>Bacillati</taxon>
        <taxon>Bacillota</taxon>
        <taxon>Bacilli</taxon>
        <taxon>Bacillales</taxon>
        <taxon>Bacillaceae</taxon>
        <taxon>Halobacillus</taxon>
    </lineage>
</organism>
<sequence>MLWTIIGIILAIWLIGLVLDIAGGLINLLLIVAVIVIIYKVMKGRKKP</sequence>
<evidence type="ECO:0000313" key="3">
    <source>
        <dbReference type="Proteomes" id="UP001596494"/>
    </source>
</evidence>
<protein>
    <submittedName>
        <fullName evidence="2">Lmo0937 family membrane protein</fullName>
    </submittedName>
</protein>
<evidence type="ECO:0000256" key="1">
    <source>
        <dbReference type="SAM" id="Phobius"/>
    </source>
</evidence>
<keyword evidence="1" id="KW-0472">Membrane</keyword>
<dbReference type="Pfam" id="PF18919">
    <property type="entry name" value="DUF5670"/>
    <property type="match status" value="1"/>
</dbReference>